<keyword evidence="3" id="KW-1185">Reference proteome</keyword>
<dbReference type="SUPFAM" id="SSF47113">
    <property type="entry name" value="Histone-fold"/>
    <property type="match status" value="1"/>
</dbReference>
<keyword evidence="1" id="KW-0472">Membrane</keyword>
<protein>
    <submittedName>
        <fullName evidence="2">Uncharacterized protein</fullName>
    </submittedName>
</protein>
<dbReference type="EMBL" id="JAVYJV010000003">
    <property type="protein sequence ID" value="KAK4373995.1"/>
    <property type="molecule type" value="Genomic_DNA"/>
</dbReference>
<reference evidence="2" key="1">
    <citation type="submission" date="2023-12" db="EMBL/GenBank/DDBJ databases">
        <title>Genome assembly of Anisodus tanguticus.</title>
        <authorList>
            <person name="Wang Y.-J."/>
        </authorList>
    </citation>
    <scope>NUCLEOTIDE SEQUENCE</scope>
    <source>
        <strain evidence="2">KB-2021</strain>
        <tissue evidence="2">Leaf</tissue>
    </source>
</reference>
<evidence type="ECO:0000256" key="1">
    <source>
        <dbReference type="SAM" id="Phobius"/>
    </source>
</evidence>
<dbReference type="InterPro" id="IPR009072">
    <property type="entry name" value="Histone-fold"/>
</dbReference>
<accession>A0AAE1SPZ6</accession>
<organism evidence="2 3">
    <name type="scientific">Anisodus tanguticus</name>
    <dbReference type="NCBI Taxonomy" id="243964"/>
    <lineage>
        <taxon>Eukaryota</taxon>
        <taxon>Viridiplantae</taxon>
        <taxon>Streptophyta</taxon>
        <taxon>Embryophyta</taxon>
        <taxon>Tracheophyta</taxon>
        <taxon>Spermatophyta</taxon>
        <taxon>Magnoliopsida</taxon>
        <taxon>eudicotyledons</taxon>
        <taxon>Gunneridae</taxon>
        <taxon>Pentapetalae</taxon>
        <taxon>asterids</taxon>
        <taxon>lamiids</taxon>
        <taxon>Solanales</taxon>
        <taxon>Solanaceae</taxon>
        <taxon>Solanoideae</taxon>
        <taxon>Hyoscyameae</taxon>
        <taxon>Anisodus</taxon>
    </lineage>
</organism>
<sequence length="61" mass="6971">MGIMNSYMNDIFEKLAQESSRLARRKPTKSSVRLVIVCWTGLVNPYAAYGLFDTETCSFME</sequence>
<keyword evidence="1" id="KW-0812">Transmembrane</keyword>
<gene>
    <name evidence="2" type="ORF">RND71_004672</name>
</gene>
<feature type="transmembrane region" description="Helical" evidence="1">
    <location>
        <begin position="31"/>
        <end position="52"/>
    </location>
</feature>
<keyword evidence="1" id="KW-1133">Transmembrane helix</keyword>
<evidence type="ECO:0000313" key="3">
    <source>
        <dbReference type="Proteomes" id="UP001291623"/>
    </source>
</evidence>
<comment type="caution">
    <text evidence="2">The sequence shown here is derived from an EMBL/GenBank/DDBJ whole genome shotgun (WGS) entry which is preliminary data.</text>
</comment>
<evidence type="ECO:0000313" key="2">
    <source>
        <dbReference type="EMBL" id="KAK4373995.1"/>
    </source>
</evidence>
<dbReference type="Proteomes" id="UP001291623">
    <property type="component" value="Unassembled WGS sequence"/>
</dbReference>
<dbReference type="AlphaFoldDB" id="A0AAE1SPZ6"/>
<dbReference type="GO" id="GO:0046982">
    <property type="term" value="F:protein heterodimerization activity"/>
    <property type="evidence" value="ECO:0007669"/>
    <property type="project" value="InterPro"/>
</dbReference>
<proteinExistence type="predicted"/>
<name>A0AAE1SPZ6_9SOLA</name>
<dbReference type="Gene3D" id="1.10.20.10">
    <property type="entry name" value="Histone, subunit A"/>
    <property type="match status" value="1"/>
</dbReference>